<feature type="region of interest" description="Disordered" evidence="1">
    <location>
        <begin position="247"/>
        <end position="281"/>
    </location>
</feature>
<evidence type="ECO:0000313" key="3">
    <source>
        <dbReference type="EMBL" id="PMD17138.1"/>
    </source>
</evidence>
<evidence type="ECO:0000313" key="4">
    <source>
        <dbReference type="Proteomes" id="UP000235672"/>
    </source>
</evidence>
<feature type="chain" id="PRO_5014412861" evidence="2">
    <location>
        <begin position="24"/>
        <end position="688"/>
    </location>
</feature>
<feature type="region of interest" description="Disordered" evidence="1">
    <location>
        <begin position="613"/>
        <end position="667"/>
    </location>
</feature>
<dbReference type="InterPro" id="IPR038921">
    <property type="entry name" value="YOR389W-like"/>
</dbReference>
<accession>A0A2J6PSY7</accession>
<evidence type="ECO:0000256" key="2">
    <source>
        <dbReference type="SAM" id="SignalP"/>
    </source>
</evidence>
<dbReference type="STRING" id="1745343.A0A2J6PSY7"/>
<dbReference type="EMBL" id="KZ613501">
    <property type="protein sequence ID" value="PMD17138.1"/>
    <property type="molecule type" value="Genomic_DNA"/>
</dbReference>
<dbReference type="PANTHER" id="PTHR35204:SF1">
    <property type="entry name" value="ENTEROTOXIN"/>
    <property type="match status" value="1"/>
</dbReference>
<gene>
    <name evidence="3" type="ORF">NA56DRAFT_579427</name>
</gene>
<dbReference type="Proteomes" id="UP000235672">
    <property type="component" value="Unassembled WGS sequence"/>
</dbReference>
<feature type="signal peptide" evidence="2">
    <location>
        <begin position="1"/>
        <end position="23"/>
    </location>
</feature>
<keyword evidence="4" id="KW-1185">Reference proteome</keyword>
<name>A0A2J6PSY7_9HELO</name>
<keyword evidence="2" id="KW-0732">Signal</keyword>
<organism evidence="3 4">
    <name type="scientific">Hyaloscypha hepaticicola</name>
    <dbReference type="NCBI Taxonomy" id="2082293"/>
    <lineage>
        <taxon>Eukaryota</taxon>
        <taxon>Fungi</taxon>
        <taxon>Dikarya</taxon>
        <taxon>Ascomycota</taxon>
        <taxon>Pezizomycotina</taxon>
        <taxon>Leotiomycetes</taxon>
        <taxon>Helotiales</taxon>
        <taxon>Hyaloscyphaceae</taxon>
        <taxon>Hyaloscypha</taxon>
    </lineage>
</organism>
<proteinExistence type="predicted"/>
<sequence>MKLFYSIKGLWLALIYLPSATIAQQKPLNNHESVSISKSQWNFSFSSSAPHYFASAYGLLQQWSNTFFPNGHSIVPCEIPPLTKLYHGRRDADVPPSPEWVAFDIGMAYGIMGGDRNSHMLTYQTTRRTKCIYFDGESATLFGSGQLDTQMLQIWGNLSGPGRPDDGWRGLWEEYARAIGLCDWLHDKELGGPGWGFEGIVRMNAGFEMIWCNFSSPSIRLISHLNVTAPLLPAEVEEEITVKEDNYGPTSYFPLPPSPTRSDKATDPSNPPQPPVMGRPQFAREPFFPTQAWNWGVSALAHYGSSANGPGLGEVRLKIISCGFLSYYAPAFVSEALPRATEEQKTLNLTKDGLWTGPGRNGTREDALEALKRRRRLHTLDQVTSSEAAIMRSNSERVLKDLLSPSPANCSGIEWSTMISDIVQTYAASLFTFHKALQQYPESNNDTALKIWMTDIRDQTHTFLVSFLQYPDSPSDSDIWTRESDLFKDTYSLCRFQYTRLLDPKERVTLGPEETLLKWAVEEILGGICSVLVDVGLSTEGIWESNFNLPSSKKSSHLHIPGFNTEVRRWTEGVEELMSWLGWAGEWIGCDVHCAWDEKCYIPMWPIIPIGKRGPGRGRRPRRPEYGGPGYGRPPMGPPNGTFPGPPGNGTGRDPGSGFNPWAPSEKGLWKPKCVKKNYILEGDMDED</sequence>
<dbReference type="PANTHER" id="PTHR35204">
    <property type="entry name" value="YALI0A21131P"/>
    <property type="match status" value="1"/>
</dbReference>
<dbReference type="AlphaFoldDB" id="A0A2J6PSY7"/>
<reference evidence="3 4" key="1">
    <citation type="submission" date="2016-05" db="EMBL/GenBank/DDBJ databases">
        <title>A degradative enzymes factory behind the ericoid mycorrhizal symbiosis.</title>
        <authorList>
            <consortium name="DOE Joint Genome Institute"/>
            <person name="Martino E."/>
            <person name="Morin E."/>
            <person name="Grelet G."/>
            <person name="Kuo A."/>
            <person name="Kohler A."/>
            <person name="Daghino S."/>
            <person name="Barry K."/>
            <person name="Choi C."/>
            <person name="Cichocki N."/>
            <person name="Clum A."/>
            <person name="Copeland A."/>
            <person name="Hainaut M."/>
            <person name="Haridas S."/>
            <person name="Labutti K."/>
            <person name="Lindquist E."/>
            <person name="Lipzen A."/>
            <person name="Khouja H.-R."/>
            <person name="Murat C."/>
            <person name="Ohm R."/>
            <person name="Olson A."/>
            <person name="Spatafora J."/>
            <person name="Veneault-Fourrey C."/>
            <person name="Henrissat B."/>
            <person name="Grigoriev I."/>
            <person name="Martin F."/>
            <person name="Perotto S."/>
        </authorList>
    </citation>
    <scope>NUCLEOTIDE SEQUENCE [LARGE SCALE GENOMIC DNA]</scope>
    <source>
        <strain evidence="3 4">UAMH 7357</strain>
    </source>
</reference>
<evidence type="ECO:0000256" key="1">
    <source>
        <dbReference type="SAM" id="MobiDB-lite"/>
    </source>
</evidence>
<dbReference type="OrthoDB" id="10261782at2759"/>
<protein>
    <submittedName>
        <fullName evidence="3">Uncharacterized protein</fullName>
    </submittedName>
</protein>